<evidence type="ECO:0000313" key="5">
    <source>
        <dbReference type="EMBL" id="XBS70230.1"/>
    </source>
</evidence>
<dbReference type="InterPro" id="IPR018356">
    <property type="entry name" value="Tscrpt_reg_HTH_DeoR_CS"/>
</dbReference>
<dbReference type="AlphaFoldDB" id="A0AAU7QAY0"/>
<dbReference type="PROSITE" id="PS51000">
    <property type="entry name" value="HTH_DEOR_2"/>
    <property type="match status" value="1"/>
</dbReference>
<dbReference type="InterPro" id="IPR014036">
    <property type="entry name" value="DeoR-like_C"/>
</dbReference>
<dbReference type="SUPFAM" id="SSF46785">
    <property type="entry name" value="Winged helix' DNA-binding domain"/>
    <property type="match status" value="1"/>
</dbReference>
<dbReference type="Pfam" id="PF00455">
    <property type="entry name" value="DeoRC"/>
    <property type="match status" value="1"/>
</dbReference>
<dbReference type="InterPro" id="IPR001034">
    <property type="entry name" value="DeoR_HTH"/>
</dbReference>
<dbReference type="InterPro" id="IPR037171">
    <property type="entry name" value="NagB/RpiA_transferase-like"/>
</dbReference>
<feature type="domain" description="HTH deoR-type" evidence="4">
    <location>
        <begin position="2"/>
        <end position="57"/>
    </location>
</feature>
<reference evidence="5" key="1">
    <citation type="submission" date="2024-06" db="EMBL/GenBank/DDBJ databases">
        <authorList>
            <person name="Coelho C."/>
            <person name="Bento M."/>
            <person name="Garcia E."/>
            <person name="Camelo A."/>
            <person name="Brandao I."/>
            <person name="Espirito Santo C."/>
            <person name="Trovao J."/>
            <person name="Verissimo A."/>
            <person name="Costa J."/>
            <person name="Tiago I."/>
        </authorList>
    </citation>
    <scope>NUCLEOTIDE SEQUENCE</scope>
    <source>
        <strain evidence="5">KWT182</strain>
    </source>
</reference>
<sequence length="249" mass="28016">MKSTRQQDILALISQQEILKVDELAAWFQVSKETIRRDLNSLQDQGLLIRQHGRAKNLAHGAPDSGDSFNQRVKSHLYSKADIAEQALTWIDEDMSIALDASTTCWYLAKKLPDIPLTVFTNSVRVCHELEKKSRITLVSSGGTLMRKYACYAHSAIFTLLKHLDIDLFIFSCEGIDNDGMMWDSNAINAEYKTILLHKATQSLLLMDKSKLWRKSTVKIGPLTQVERIISDAGGSRIVPVMAHKLFLG</sequence>
<dbReference type="PANTHER" id="PTHR30363:SF49">
    <property type="entry name" value="L-FUCOSE OPERON ACTIVATOR"/>
    <property type="match status" value="1"/>
</dbReference>
<evidence type="ECO:0000256" key="2">
    <source>
        <dbReference type="ARBA" id="ARBA00023125"/>
    </source>
</evidence>
<dbReference type="InterPro" id="IPR036390">
    <property type="entry name" value="WH_DNA-bd_sf"/>
</dbReference>
<evidence type="ECO:0000259" key="4">
    <source>
        <dbReference type="PROSITE" id="PS51000"/>
    </source>
</evidence>
<dbReference type="GO" id="GO:0003700">
    <property type="term" value="F:DNA-binding transcription factor activity"/>
    <property type="evidence" value="ECO:0007669"/>
    <property type="project" value="InterPro"/>
</dbReference>
<dbReference type="GO" id="GO:0003677">
    <property type="term" value="F:DNA binding"/>
    <property type="evidence" value="ECO:0007669"/>
    <property type="project" value="UniProtKB-KW"/>
</dbReference>
<dbReference type="PROSITE" id="PS00894">
    <property type="entry name" value="HTH_DEOR_1"/>
    <property type="match status" value="1"/>
</dbReference>
<dbReference type="Gene3D" id="3.40.50.1360">
    <property type="match status" value="1"/>
</dbReference>
<dbReference type="EMBL" id="CP157947">
    <property type="protein sequence ID" value="XBS70230.1"/>
    <property type="molecule type" value="Genomic_DNA"/>
</dbReference>
<accession>A0AAU7QAY0</accession>
<name>A0AAU7QAY0_9GAMM</name>
<keyword evidence="2" id="KW-0238">DNA-binding</keyword>
<evidence type="ECO:0000256" key="1">
    <source>
        <dbReference type="ARBA" id="ARBA00023015"/>
    </source>
</evidence>
<dbReference type="SMART" id="SM01134">
    <property type="entry name" value="DeoRC"/>
    <property type="match status" value="1"/>
</dbReference>
<gene>
    <name evidence="5" type="primary">fucR</name>
    <name evidence="5" type="ORF">ABK905_02830</name>
</gene>
<dbReference type="SMART" id="SM00420">
    <property type="entry name" value="HTH_DEOR"/>
    <property type="match status" value="1"/>
</dbReference>
<evidence type="ECO:0000256" key="3">
    <source>
        <dbReference type="ARBA" id="ARBA00023163"/>
    </source>
</evidence>
<keyword evidence="1" id="KW-0805">Transcription regulation</keyword>
<protein>
    <submittedName>
        <fullName evidence="5">L-fucose operon activator</fullName>
    </submittedName>
</protein>
<proteinExistence type="predicted"/>
<keyword evidence="3" id="KW-0804">Transcription</keyword>
<organism evidence="5">
    <name type="scientific">Acerihabitans sp. KWT182</name>
    <dbReference type="NCBI Taxonomy" id="3157919"/>
    <lineage>
        <taxon>Bacteria</taxon>
        <taxon>Pseudomonadati</taxon>
        <taxon>Pseudomonadota</taxon>
        <taxon>Gammaproteobacteria</taxon>
        <taxon>Enterobacterales</taxon>
        <taxon>Pectobacteriaceae</taxon>
        <taxon>Acerihabitans</taxon>
    </lineage>
</organism>
<dbReference type="PRINTS" id="PR00037">
    <property type="entry name" value="HTHLACR"/>
</dbReference>
<dbReference type="NCBIfam" id="NF007720">
    <property type="entry name" value="PRK10411.1"/>
    <property type="match status" value="1"/>
</dbReference>
<dbReference type="SUPFAM" id="SSF100950">
    <property type="entry name" value="NagB/RpiA/CoA transferase-like"/>
    <property type="match status" value="1"/>
</dbReference>
<dbReference type="Pfam" id="PF08220">
    <property type="entry name" value="HTH_DeoR"/>
    <property type="match status" value="1"/>
</dbReference>
<dbReference type="InterPro" id="IPR050313">
    <property type="entry name" value="Carb_Metab_HTH_regulators"/>
</dbReference>
<dbReference type="InterPro" id="IPR036388">
    <property type="entry name" value="WH-like_DNA-bd_sf"/>
</dbReference>
<dbReference type="PANTHER" id="PTHR30363">
    <property type="entry name" value="HTH-TYPE TRANSCRIPTIONAL REGULATOR SRLR-RELATED"/>
    <property type="match status" value="1"/>
</dbReference>
<dbReference type="Gene3D" id="1.10.10.10">
    <property type="entry name" value="Winged helix-like DNA-binding domain superfamily/Winged helix DNA-binding domain"/>
    <property type="match status" value="1"/>
</dbReference>